<protein>
    <submittedName>
        <fullName evidence="2">Uncharacterized protein</fullName>
    </submittedName>
</protein>
<feature type="compositionally biased region" description="Polar residues" evidence="1">
    <location>
        <begin position="618"/>
        <end position="628"/>
    </location>
</feature>
<evidence type="ECO:0000313" key="3">
    <source>
        <dbReference type="Proteomes" id="UP000799302"/>
    </source>
</evidence>
<feature type="compositionally biased region" description="Basic residues" evidence="1">
    <location>
        <begin position="237"/>
        <end position="259"/>
    </location>
</feature>
<organism evidence="2 3">
    <name type="scientific">Microthyrium microscopicum</name>
    <dbReference type="NCBI Taxonomy" id="703497"/>
    <lineage>
        <taxon>Eukaryota</taxon>
        <taxon>Fungi</taxon>
        <taxon>Dikarya</taxon>
        <taxon>Ascomycota</taxon>
        <taxon>Pezizomycotina</taxon>
        <taxon>Dothideomycetes</taxon>
        <taxon>Dothideomycetes incertae sedis</taxon>
        <taxon>Microthyriales</taxon>
        <taxon>Microthyriaceae</taxon>
        <taxon>Microthyrium</taxon>
    </lineage>
</organism>
<evidence type="ECO:0000313" key="2">
    <source>
        <dbReference type="EMBL" id="KAF2675435.1"/>
    </source>
</evidence>
<feature type="region of interest" description="Disordered" evidence="1">
    <location>
        <begin position="603"/>
        <end position="676"/>
    </location>
</feature>
<keyword evidence="3" id="KW-1185">Reference proteome</keyword>
<dbReference type="AlphaFoldDB" id="A0A6A6UT50"/>
<sequence length="676" mass="72422">MAPLRNRAVRHQNDTDHMMEGLPVRNWRRVESTIAEPPEEQVVTTTMRWPELAMPRDSHLLSDVSRQLLRIARYPKVLKVRSAHDDEDKEHVDEENGHANGQGLPGANNHKRKHEEIKGFTVKKWSQMPKEYSAPDPEYLAKRRKGLPVEGQVLPFNPQGQPNVFRNVKVKRFEPDGTSHVYEVMAPVGQPVEGEIVEDKSAVIETDPTPAPGTIISGVGVVNDQGIIVSQPVPQQNKRKPPPPPRKKKKGPFGRHGKKIATELGPDGLPVHPPGPSDALTPGGSEDTPMGEADDDDDDDESGEDGEDHEEHEGNEDHEDGELSASATPTTVPSSLPRDSSIELPSTQDLANPNHGLSSLRSEIRLEPEASNSLADSTIAPLPTNADSNVQAEEAAVYEQGNQPMNLDSGETPGYAIAKTLTDTTMLESHSLLQDPLSSSMANANIPASIIENPIALPPVSTFDPIPMELDASSNAFEPSLQQPVLIAQPSIVEATTPVTNESMPQPATEIIAESIPPIVTESAPTFLPPVMEPVVETVTNPILEQAIEPVVALLAESIAEPVIPAPQPVTEEVPTALKSALESHQPAAPDTTSEVIIEIAPTSSTPPELEPVCSELPESSTDPTVQPNAPAVEISAEPSIPASEPTASNSEGTAKQDEPEDPSPAVETAEPASST</sequence>
<feature type="compositionally biased region" description="Basic and acidic residues" evidence="1">
    <location>
        <begin position="82"/>
        <end position="97"/>
    </location>
</feature>
<feature type="compositionally biased region" description="Low complexity" evidence="1">
    <location>
        <begin position="323"/>
        <end position="337"/>
    </location>
</feature>
<proteinExistence type="predicted"/>
<dbReference type="OrthoDB" id="275715at2759"/>
<reference evidence="2" key="1">
    <citation type="journal article" date="2020" name="Stud. Mycol.">
        <title>101 Dothideomycetes genomes: a test case for predicting lifestyles and emergence of pathogens.</title>
        <authorList>
            <person name="Haridas S."/>
            <person name="Albert R."/>
            <person name="Binder M."/>
            <person name="Bloem J."/>
            <person name="Labutti K."/>
            <person name="Salamov A."/>
            <person name="Andreopoulos B."/>
            <person name="Baker S."/>
            <person name="Barry K."/>
            <person name="Bills G."/>
            <person name="Bluhm B."/>
            <person name="Cannon C."/>
            <person name="Castanera R."/>
            <person name="Culley D."/>
            <person name="Daum C."/>
            <person name="Ezra D."/>
            <person name="Gonzalez J."/>
            <person name="Henrissat B."/>
            <person name="Kuo A."/>
            <person name="Liang C."/>
            <person name="Lipzen A."/>
            <person name="Lutzoni F."/>
            <person name="Magnuson J."/>
            <person name="Mondo S."/>
            <person name="Nolan M."/>
            <person name="Ohm R."/>
            <person name="Pangilinan J."/>
            <person name="Park H.-J."/>
            <person name="Ramirez L."/>
            <person name="Alfaro M."/>
            <person name="Sun H."/>
            <person name="Tritt A."/>
            <person name="Yoshinaga Y."/>
            <person name="Zwiers L.-H."/>
            <person name="Turgeon B."/>
            <person name="Goodwin S."/>
            <person name="Spatafora J."/>
            <person name="Crous P."/>
            <person name="Grigoriev I."/>
        </authorList>
    </citation>
    <scope>NUCLEOTIDE SEQUENCE</scope>
    <source>
        <strain evidence="2">CBS 115976</strain>
    </source>
</reference>
<feature type="region of interest" description="Disordered" evidence="1">
    <location>
        <begin position="229"/>
        <end position="360"/>
    </location>
</feature>
<feature type="compositionally biased region" description="Acidic residues" evidence="1">
    <location>
        <begin position="292"/>
        <end position="322"/>
    </location>
</feature>
<accession>A0A6A6UT50</accession>
<dbReference type="EMBL" id="MU004230">
    <property type="protein sequence ID" value="KAF2675435.1"/>
    <property type="molecule type" value="Genomic_DNA"/>
</dbReference>
<dbReference type="Proteomes" id="UP000799302">
    <property type="component" value="Unassembled WGS sequence"/>
</dbReference>
<evidence type="ECO:0000256" key="1">
    <source>
        <dbReference type="SAM" id="MobiDB-lite"/>
    </source>
</evidence>
<name>A0A6A6UT50_9PEZI</name>
<feature type="compositionally biased region" description="Polar residues" evidence="1">
    <location>
        <begin position="343"/>
        <end position="360"/>
    </location>
</feature>
<feature type="region of interest" description="Disordered" evidence="1">
    <location>
        <begin position="82"/>
        <end position="111"/>
    </location>
</feature>
<gene>
    <name evidence="2" type="ORF">BT63DRAFT_37450</name>
</gene>